<feature type="transmembrane region" description="Helical" evidence="12">
    <location>
        <begin position="127"/>
        <end position="148"/>
    </location>
</feature>
<keyword evidence="6" id="KW-0598">Phosphotransferase system</keyword>
<evidence type="ECO:0000256" key="2">
    <source>
        <dbReference type="ARBA" id="ARBA00022448"/>
    </source>
</evidence>
<dbReference type="InterPro" id="IPR036878">
    <property type="entry name" value="Glu_permease_IIB"/>
</dbReference>
<evidence type="ECO:0000256" key="6">
    <source>
        <dbReference type="ARBA" id="ARBA00022683"/>
    </source>
</evidence>
<dbReference type="NCBIfam" id="TIGR00826">
    <property type="entry name" value="EIIB_glc"/>
    <property type="match status" value="1"/>
</dbReference>
<dbReference type="AlphaFoldDB" id="A0A1C4ARR9"/>
<dbReference type="Pfam" id="PF02378">
    <property type="entry name" value="PTS_EIIC"/>
    <property type="match status" value="1"/>
</dbReference>
<evidence type="ECO:0000259" key="14">
    <source>
        <dbReference type="PROSITE" id="PS51103"/>
    </source>
</evidence>
<evidence type="ECO:0000259" key="13">
    <source>
        <dbReference type="PROSITE" id="PS51098"/>
    </source>
</evidence>
<reference evidence="16" key="1">
    <citation type="submission" date="2016-08" db="EMBL/GenBank/DDBJ databases">
        <authorList>
            <person name="Varghese N."/>
            <person name="Submissions Spin"/>
        </authorList>
    </citation>
    <scope>NUCLEOTIDE SEQUENCE [LARGE SCALE GENOMIC DNA]</scope>
    <source>
        <strain evidence="16">R-53144</strain>
    </source>
</reference>
<feature type="transmembrane region" description="Helical" evidence="12">
    <location>
        <begin position="53"/>
        <end position="73"/>
    </location>
</feature>
<keyword evidence="5" id="KW-0808">Transferase</keyword>
<feature type="transmembrane region" description="Helical" evidence="12">
    <location>
        <begin position="301"/>
        <end position="318"/>
    </location>
</feature>
<feature type="transmembrane region" description="Helical" evidence="12">
    <location>
        <begin position="85"/>
        <end position="107"/>
    </location>
</feature>
<dbReference type="CDD" id="cd00212">
    <property type="entry name" value="PTS_IIB_glc"/>
    <property type="match status" value="1"/>
</dbReference>
<proteinExistence type="predicted"/>
<dbReference type="Proteomes" id="UP000199698">
    <property type="component" value="Unassembled WGS sequence"/>
</dbReference>
<dbReference type="InterPro" id="IPR013013">
    <property type="entry name" value="PTS_EIIC_1"/>
</dbReference>
<dbReference type="Pfam" id="PF00367">
    <property type="entry name" value="PTS_EIIB"/>
    <property type="match status" value="1"/>
</dbReference>
<dbReference type="InterPro" id="IPR003352">
    <property type="entry name" value="PTS_EIIC"/>
</dbReference>
<dbReference type="InterPro" id="IPR050429">
    <property type="entry name" value="PTS_Glucose_EIICBA"/>
</dbReference>
<feature type="transmembrane region" description="Helical" evidence="12">
    <location>
        <begin position="169"/>
        <end position="192"/>
    </location>
</feature>
<keyword evidence="16" id="KW-1185">Reference proteome</keyword>
<feature type="transmembrane region" description="Helical" evidence="12">
    <location>
        <begin position="378"/>
        <end position="402"/>
    </location>
</feature>
<dbReference type="InterPro" id="IPR010975">
    <property type="entry name" value="PTS_IIBC_a_glc"/>
</dbReference>
<dbReference type="InterPro" id="IPR018113">
    <property type="entry name" value="PTrfase_EIIB_Cys"/>
</dbReference>
<dbReference type="NCBIfam" id="TIGR02005">
    <property type="entry name" value="PTS-IIBC-alpha"/>
    <property type="match status" value="1"/>
</dbReference>
<keyword evidence="10 12" id="KW-0472">Membrane</keyword>
<protein>
    <submittedName>
        <fullName evidence="15">PTS system, arbutin-like IIC component</fullName>
    </submittedName>
</protein>
<keyword evidence="7 12" id="KW-0812">Transmembrane</keyword>
<feature type="transmembrane region" description="Helical" evidence="12">
    <location>
        <begin position="229"/>
        <end position="250"/>
    </location>
</feature>
<sequence>MRNTIQRFGAAMFVPVLLFPCAGILLGLTVVLLNPHLFPFAVEGSTYVKIVSIFQKASLVLFQNMPMLFALGLPIALAKKASGRAVLAAFISYLTFNYFIAGILDIWSEQLGINYQVGQTGLIEISGVLTLDTSIVGSIMTAAFTVWIHNRYFDLRLPEWANVFTGTPLIVIICFPLMLVLAVLTVLVWPPIQNGIQSLQIFILNSGAFGVWLFTFLERILIPTGLHHFVYGPIYFGPIVTDGGTVNYWISHISEFANSTKSLTELFPQGGFMLIGMGKVFGCSGISMAIYATAKPENKKMVLGLLIGATVTAVLTGITEPIEFTFLFIAPMLFVVHAFLAASMAAIMYMLGVSGNFYSGIIDFIFQNWLPLGANHWMAYVIQVTIGLTFTAIYFFVFKFLILKFNLMTPGRSDTNIKLFTKSDYKNSKKNKLTNQSDTEFETNDLIIQQAIAFIEGLGGKENIRQLTNCATRLRIEVSNPELVQEVAYFQSYGAINVVYKGQSLQIIVGLTVPQVREEMSTRLK</sequence>
<dbReference type="PANTHER" id="PTHR30009">
    <property type="entry name" value="CYTOCHROME C-TYPE SYNTHESIS PROTEIN AND PTS TRANSMEMBRANE COMPONENT"/>
    <property type="match status" value="1"/>
</dbReference>
<evidence type="ECO:0000256" key="8">
    <source>
        <dbReference type="ARBA" id="ARBA00022777"/>
    </source>
</evidence>
<keyword evidence="8" id="KW-0418">Kinase</keyword>
<feature type="transmembrane region" description="Helical" evidence="12">
    <location>
        <begin position="270"/>
        <end position="294"/>
    </location>
</feature>
<feature type="transmembrane region" description="Helical" evidence="12">
    <location>
        <begin position="12"/>
        <end position="33"/>
    </location>
</feature>
<accession>A0A1C4ARR9</accession>
<dbReference type="PANTHER" id="PTHR30009:SF12">
    <property type="entry name" value="PHOSPHOTRANSFERASE IIC COMPONENT GLVC"/>
    <property type="match status" value="1"/>
</dbReference>
<dbReference type="GO" id="GO:0090563">
    <property type="term" value="F:protein-phosphocysteine-sugar phosphotransferase activity"/>
    <property type="evidence" value="ECO:0007669"/>
    <property type="project" value="TreeGrafter"/>
</dbReference>
<keyword evidence="3" id="KW-1003">Cell membrane</keyword>
<dbReference type="Gene3D" id="3.30.1360.60">
    <property type="entry name" value="Glucose permease domain IIB"/>
    <property type="match status" value="1"/>
</dbReference>
<keyword evidence="2" id="KW-0813">Transport</keyword>
<dbReference type="PROSITE" id="PS51098">
    <property type="entry name" value="PTS_EIIB_TYPE_1"/>
    <property type="match status" value="1"/>
</dbReference>
<keyword evidence="4" id="KW-0762">Sugar transport</keyword>
<comment type="subcellular location">
    <subcellularLocation>
        <location evidence="1">Cell membrane</location>
        <topology evidence="1">Multi-pass membrane protein</topology>
    </subcellularLocation>
</comment>
<feature type="transmembrane region" description="Helical" evidence="12">
    <location>
        <begin position="198"/>
        <end position="217"/>
    </location>
</feature>
<evidence type="ECO:0000256" key="1">
    <source>
        <dbReference type="ARBA" id="ARBA00004651"/>
    </source>
</evidence>
<evidence type="ECO:0000256" key="11">
    <source>
        <dbReference type="PROSITE-ProRule" id="PRU00421"/>
    </source>
</evidence>
<dbReference type="STRING" id="1798183.GA0061080_101340"/>
<evidence type="ECO:0000256" key="12">
    <source>
        <dbReference type="SAM" id="Phobius"/>
    </source>
</evidence>
<keyword evidence="9 12" id="KW-1133">Transmembrane helix</keyword>
<dbReference type="GO" id="GO:0009401">
    <property type="term" value="P:phosphoenolpyruvate-dependent sugar phosphotransferase system"/>
    <property type="evidence" value="ECO:0007669"/>
    <property type="project" value="UniProtKB-KW"/>
</dbReference>
<evidence type="ECO:0000256" key="9">
    <source>
        <dbReference type="ARBA" id="ARBA00022989"/>
    </source>
</evidence>
<organism evidence="15 16">
    <name type="scientific">Gilliamella intestini</name>
    <dbReference type="NCBI Taxonomy" id="1798183"/>
    <lineage>
        <taxon>Bacteria</taxon>
        <taxon>Pseudomonadati</taxon>
        <taxon>Pseudomonadota</taxon>
        <taxon>Gammaproteobacteria</taxon>
        <taxon>Orbales</taxon>
        <taxon>Orbaceae</taxon>
        <taxon>Gilliamella</taxon>
    </lineage>
</organism>
<evidence type="ECO:0000256" key="10">
    <source>
        <dbReference type="ARBA" id="ARBA00023136"/>
    </source>
</evidence>
<evidence type="ECO:0000256" key="4">
    <source>
        <dbReference type="ARBA" id="ARBA00022597"/>
    </source>
</evidence>
<dbReference type="OrthoDB" id="7571469at2"/>
<dbReference type="EMBL" id="FMBA01000013">
    <property type="protein sequence ID" value="SCB97380.1"/>
    <property type="molecule type" value="Genomic_DNA"/>
</dbReference>
<dbReference type="GO" id="GO:0016301">
    <property type="term" value="F:kinase activity"/>
    <property type="evidence" value="ECO:0007669"/>
    <property type="project" value="UniProtKB-KW"/>
</dbReference>
<dbReference type="PROSITE" id="PS51103">
    <property type="entry name" value="PTS_EIIC_TYPE_1"/>
    <property type="match status" value="1"/>
</dbReference>
<evidence type="ECO:0000256" key="5">
    <source>
        <dbReference type="ARBA" id="ARBA00022679"/>
    </source>
</evidence>
<feature type="domain" description="PTS EIIB type-1" evidence="13">
    <location>
        <begin position="448"/>
        <end position="525"/>
    </location>
</feature>
<gene>
    <name evidence="15" type="ORF">GA0061080_101340</name>
</gene>
<dbReference type="GO" id="GO:0005886">
    <property type="term" value="C:plasma membrane"/>
    <property type="evidence" value="ECO:0007669"/>
    <property type="project" value="UniProtKB-SubCell"/>
</dbReference>
<dbReference type="GO" id="GO:0008982">
    <property type="term" value="F:protein-N(PI)-phosphohistidine-sugar phosphotransferase activity"/>
    <property type="evidence" value="ECO:0007669"/>
    <property type="project" value="InterPro"/>
</dbReference>
<dbReference type="PROSITE" id="PS01035">
    <property type="entry name" value="PTS_EIIB_TYPE_1_CYS"/>
    <property type="match status" value="1"/>
</dbReference>
<evidence type="ECO:0000256" key="3">
    <source>
        <dbReference type="ARBA" id="ARBA00022475"/>
    </source>
</evidence>
<feature type="domain" description="PTS EIIC type-1" evidence="14">
    <location>
        <begin position="1"/>
        <end position="414"/>
    </location>
</feature>
<evidence type="ECO:0000313" key="16">
    <source>
        <dbReference type="Proteomes" id="UP000199698"/>
    </source>
</evidence>
<evidence type="ECO:0000313" key="15">
    <source>
        <dbReference type="EMBL" id="SCB97380.1"/>
    </source>
</evidence>
<feature type="active site" description="Phosphocysteine intermediate; for EIIB activity" evidence="11">
    <location>
        <position position="470"/>
    </location>
</feature>
<name>A0A1C4ARR9_9GAMM</name>
<dbReference type="RefSeq" id="WP_091122099.1">
    <property type="nucleotide sequence ID" value="NZ_FMBA01000013.1"/>
</dbReference>
<dbReference type="InterPro" id="IPR001996">
    <property type="entry name" value="PTS_IIB_1"/>
</dbReference>
<dbReference type="SUPFAM" id="SSF55604">
    <property type="entry name" value="Glucose permease domain IIB"/>
    <property type="match status" value="1"/>
</dbReference>
<evidence type="ECO:0000256" key="7">
    <source>
        <dbReference type="ARBA" id="ARBA00022692"/>
    </source>
</evidence>